<evidence type="ECO:0000313" key="3">
    <source>
        <dbReference type="Proteomes" id="UP000217944"/>
    </source>
</evidence>
<dbReference type="AlphaFoldDB" id="A0A292YCP8"/>
<feature type="transmembrane region" description="Helical" evidence="1">
    <location>
        <begin position="12"/>
        <end position="35"/>
    </location>
</feature>
<comment type="caution">
    <text evidence="2">The sequence shown here is derived from an EMBL/GenBank/DDBJ whole genome shotgun (WGS) entry which is preliminary data.</text>
</comment>
<keyword evidence="3" id="KW-1185">Reference proteome</keyword>
<accession>A0A292YCP8</accession>
<dbReference type="RefSeq" id="WP_096259239.1">
    <property type="nucleotide sequence ID" value="NZ_BDME01000002.1"/>
</dbReference>
<dbReference type="Proteomes" id="UP000217944">
    <property type="component" value="Unassembled WGS sequence"/>
</dbReference>
<proteinExistence type="predicted"/>
<name>A0A292YCP8_9BACT</name>
<gene>
    <name evidence="2" type="ORF">LNAT_P1094</name>
</gene>
<keyword evidence="1" id="KW-0472">Membrane</keyword>
<protein>
    <submittedName>
        <fullName evidence="2">Uncharacterized protein</fullName>
    </submittedName>
</protein>
<dbReference type="EMBL" id="BDME01000002">
    <property type="protein sequence ID" value="GAX87797.1"/>
    <property type="molecule type" value="Genomic_DNA"/>
</dbReference>
<sequence>MNNNEKPFNFWLFMGGMFIGLLVLTSIVVGIPYLLSK</sequence>
<organism evidence="2 3">
    <name type="scientific">Lebetimonas natsushimae</name>
    <dbReference type="NCBI Taxonomy" id="1936991"/>
    <lineage>
        <taxon>Bacteria</taxon>
        <taxon>Pseudomonadati</taxon>
        <taxon>Campylobacterota</taxon>
        <taxon>Epsilonproteobacteria</taxon>
        <taxon>Nautiliales</taxon>
        <taxon>Nautiliaceae</taxon>
        <taxon>Lebetimonas</taxon>
    </lineage>
</organism>
<evidence type="ECO:0000313" key="2">
    <source>
        <dbReference type="EMBL" id="GAX87797.1"/>
    </source>
</evidence>
<keyword evidence="1" id="KW-1133">Transmembrane helix</keyword>
<reference evidence="2 3" key="1">
    <citation type="journal article" date="2017" name="Syst. Appl. Microbiol.">
        <title>Lebetimonas natsushimae sp. nov., a novel strictly anaerobic, moderately thermophilic chemoautotroph isolated from a deep-sea hydrothermal vent polychaete nest in the Mid-Okinawa Trough.</title>
        <authorList>
            <person name="Nagata R."/>
            <person name="Takaki Y."/>
            <person name="Tame A."/>
            <person name="Nunoura T."/>
            <person name="Muto H."/>
            <person name="Mino S."/>
            <person name="Sawayama S."/>
            <person name="Takai K."/>
            <person name="Nakagawa S."/>
        </authorList>
    </citation>
    <scope>NUCLEOTIDE SEQUENCE [LARGE SCALE GENOMIC DNA]</scope>
    <source>
        <strain evidence="2 3">HS1857</strain>
    </source>
</reference>
<evidence type="ECO:0000256" key="1">
    <source>
        <dbReference type="SAM" id="Phobius"/>
    </source>
</evidence>
<dbReference type="OrthoDB" id="5373230at2"/>
<keyword evidence="1" id="KW-0812">Transmembrane</keyword>